<feature type="active site" description="Schiff-base intermediate with substrate" evidence="12">
    <location>
        <position position="162"/>
    </location>
</feature>
<comment type="subunit">
    <text evidence="12">Homotetramer; dimer of dimers.</text>
</comment>
<dbReference type="SMART" id="SM01130">
    <property type="entry name" value="DHDPS"/>
    <property type="match status" value="1"/>
</dbReference>
<comment type="similarity">
    <text evidence="3 12 13">Belongs to the DapA family.</text>
</comment>
<gene>
    <name evidence="12 14" type="primary">dapA</name>
    <name evidence="14" type="ORF">ACJDUH_17275</name>
</gene>
<dbReference type="Gene3D" id="3.20.20.70">
    <property type="entry name" value="Aldolase class I"/>
    <property type="match status" value="1"/>
</dbReference>
<dbReference type="CDD" id="cd00950">
    <property type="entry name" value="DHDPS"/>
    <property type="match status" value="1"/>
</dbReference>
<keyword evidence="10 12" id="KW-0704">Schiff base</keyword>
<evidence type="ECO:0000256" key="3">
    <source>
        <dbReference type="ARBA" id="ARBA00007592"/>
    </source>
</evidence>
<name>A0ABW8TVT3_9CLOT</name>
<dbReference type="InterPro" id="IPR013785">
    <property type="entry name" value="Aldolase_TIM"/>
</dbReference>
<evidence type="ECO:0000256" key="13">
    <source>
        <dbReference type="PIRNR" id="PIRNR001365"/>
    </source>
</evidence>
<comment type="subcellular location">
    <subcellularLocation>
        <location evidence="12">Cytoplasm</location>
    </subcellularLocation>
</comment>
<comment type="pathway">
    <text evidence="2 12">Amino-acid biosynthesis; L-lysine biosynthesis via DAP pathway; (S)-tetrahydrodipicolinate from L-aspartate: step 3/4.</text>
</comment>
<accession>A0ABW8TVT3</accession>
<keyword evidence="7 12" id="KW-0220">Diaminopimelate biosynthesis</keyword>
<proteinExistence type="inferred from homology"/>
<dbReference type="GO" id="GO:0008840">
    <property type="term" value="F:4-hydroxy-tetrahydrodipicolinate synthase activity"/>
    <property type="evidence" value="ECO:0007669"/>
    <property type="project" value="UniProtKB-EC"/>
</dbReference>
<dbReference type="InterPro" id="IPR020624">
    <property type="entry name" value="Schiff_base-form_aldolases_CS"/>
</dbReference>
<reference evidence="14 15" key="1">
    <citation type="submission" date="2024-11" db="EMBL/GenBank/DDBJ databases">
        <authorList>
            <person name="Heng Y.C."/>
            <person name="Lim A.C.H."/>
            <person name="Lee J.K.Y."/>
            <person name="Kittelmann S."/>
        </authorList>
    </citation>
    <scope>NUCLEOTIDE SEQUENCE [LARGE SCALE GENOMIC DNA]</scope>
    <source>
        <strain evidence="14 15">WILCCON 0202</strain>
    </source>
</reference>
<evidence type="ECO:0000256" key="10">
    <source>
        <dbReference type="ARBA" id="ARBA00023270"/>
    </source>
</evidence>
<evidence type="ECO:0000313" key="14">
    <source>
        <dbReference type="EMBL" id="MFL0269829.1"/>
    </source>
</evidence>
<evidence type="ECO:0000256" key="5">
    <source>
        <dbReference type="ARBA" id="ARBA00022490"/>
    </source>
</evidence>
<dbReference type="PRINTS" id="PR00146">
    <property type="entry name" value="DHPICSNTHASE"/>
</dbReference>
<evidence type="ECO:0000256" key="6">
    <source>
        <dbReference type="ARBA" id="ARBA00022605"/>
    </source>
</evidence>
<evidence type="ECO:0000256" key="1">
    <source>
        <dbReference type="ARBA" id="ARBA00003294"/>
    </source>
</evidence>
<feature type="active site" description="Proton donor/acceptor" evidence="12">
    <location>
        <position position="134"/>
    </location>
</feature>
<sequence length="295" mass="32218">MSIFKGCGVAIITPFTETGVDFEKLEQLIEWQIENGTDAIIVCGTTGEASTMSEAERKSTIKFTVDKVNKRIPVIAGTGTNNTEASINMSKWAESIGVDGLLIITPYYNKTTQKGLVEHFKAIANSVETPIIIYNVPSRTGMNMEPKTLLKLSDIKNIAAIKEASGNISQITKMKAICGDKIDIYSGNDDQTIPIMSVGGIGVISVLANVIPKDMHNMCMEYLKGNHEKALKIQFDTLALNDALFIETNPIPVKTALNLMGMKVGNLRLPLCEMVDSNLEVLKRELNAYGIEIES</sequence>
<protein>
    <recommendedName>
        <fullName evidence="4 12">4-hydroxy-tetrahydrodipicolinate synthase</fullName>
        <shortName evidence="12">HTPA synthase</shortName>
        <ecNumber evidence="4 12">4.3.3.7</ecNumber>
    </recommendedName>
</protein>
<organism evidence="14 15">
    <name type="scientific">Candidatus Clostridium radicumherbarum</name>
    <dbReference type="NCBI Taxonomy" id="3381662"/>
    <lineage>
        <taxon>Bacteria</taxon>
        <taxon>Bacillati</taxon>
        <taxon>Bacillota</taxon>
        <taxon>Clostridia</taxon>
        <taxon>Eubacteriales</taxon>
        <taxon>Clostridiaceae</taxon>
        <taxon>Clostridium</taxon>
    </lineage>
</organism>
<dbReference type="PROSITE" id="PS00665">
    <property type="entry name" value="DHDPS_1"/>
    <property type="match status" value="1"/>
</dbReference>
<dbReference type="Proteomes" id="UP001623661">
    <property type="component" value="Unassembled WGS sequence"/>
</dbReference>
<keyword evidence="15" id="KW-1185">Reference proteome</keyword>
<dbReference type="PANTHER" id="PTHR12128">
    <property type="entry name" value="DIHYDRODIPICOLINATE SYNTHASE"/>
    <property type="match status" value="1"/>
</dbReference>
<evidence type="ECO:0000256" key="9">
    <source>
        <dbReference type="ARBA" id="ARBA00023239"/>
    </source>
</evidence>
<comment type="catalytic activity">
    <reaction evidence="11 12">
        <text>L-aspartate 4-semialdehyde + pyruvate = (2S,4S)-4-hydroxy-2,3,4,5-tetrahydrodipicolinate + H2O + H(+)</text>
        <dbReference type="Rhea" id="RHEA:34171"/>
        <dbReference type="ChEBI" id="CHEBI:15361"/>
        <dbReference type="ChEBI" id="CHEBI:15377"/>
        <dbReference type="ChEBI" id="CHEBI:15378"/>
        <dbReference type="ChEBI" id="CHEBI:67139"/>
        <dbReference type="ChEBI" id="CHEBI:537519"/>
        <dbReference type="EC" id="4.3.3.7"/>
    </reaction>
</comment>
<comment type="caution">
    <text evidence="12">Was originally thought to be a dihydrodipicolinate synthase (DHDPS), catalyzing the condensation of (S)-aspartate-beta-semialdehyde [(S)-ASA] and pyruvate to dihydrodipicolinate (DHDP). However, it was shown in E.coli that the product of the enzymatic reaction is not dihydrodipicolinate but in fact (4S)-4-hydroxy-2,3,4,5-tetrahydro-(2S)-dipicolinic acid (HTPA), and that the consecutive dehydration reaction leading to DHDP is not spontaneous but catalyzed by DapB.</text>
</comment>
<dbReference type="SUPFAM" id="SSF51569">
    <property type="entry name" value="Aldolase"/>
    <property type="match status" value="1"/>
</dbReference>
<dbReference type="NCBIfam" id="TIGR00674">
    <property type="entry name" value="dapA"/>
    <property type="match status" value="1"/>
</dbReference>
<keyword evidence="6 12" id="KW-0028">Amino-acid biosynthesis</keyword>
<dbReference type="RefSeq" id="WP_406766450.1">
    <property type="nucleotide sequence ID" value="NZ_JBJHZY010000004.1"/>
</dbReference>
<evidence type="ECO:0000256" key="8">
    <source>
        <dbReference type="ARBA" id="ARBA00023154"/>
    </source>
</evidence>
<feature type="binding site" evidence="12">
    <location>
        <position position="46"/>
    </location>
    <ligand>
        <name>pyruvate</name>
        <dbReference type="ChEBI" id="CHEBI:15361"/>
    </ligand>
</feature>
<dbReference type="PIRSF" id="PIRSF001365">
    <property type="entry name" value="DHDPS"/>
    <property type="match status" value="1"/>
</dbReference>
<evidence type="ECO:0000256" key="4">
    <source>
        <dbReference type="ARBA" id="ARBA00012086"/>
    </source>
</evidence>
<dbReference type="InterPro" id="IPR002220">
    <property type="entry name" value="DapA-like"/>
</dbReference>
<dbReference type="InterPro" id="IPR005263">
    <property type="entry name" value="DapA"/>
</dbReference>
<feature type="site" description="Part of a proton relay during catalysis" evidence="12">
    <location>
        <position position="45"/>
    </location>
</feature>
<dbReference type="Pfam" id="PF00701">
    <property type="entry name" value="DHDPS"/>
    <property type="match status" value="1"/>
</dbReference>
<dbReference type="EMBL" id="JBJHZY010000004">
    <property type="protein sequence ID" value="MFL0269829.1"/>
    <property type="molecule type" value="Genomic_DNA"/>
</dbReference>
<keyword evidence="8 12" id="KW-0457">Lysine biosynthesis</keyword>
<evidence type="ECO:0000256" key="7">
    <source>
        <dbReference type="ARBA" id="ARBA00022915"/>
    </source>
</evidence>
<dbReference type="InterPro" id="IPR020625">
    <property type="entry name" value="Schiff_base-form_aldolases_AS"/>
</dbReference>
<comment type="function">
    <text evidence="1 12">Catalyzes the condensation of (S)-aspartate-beta-semialdehyde [(S)-ASA] and pyruvate to 4-hydroxy-tetrahydrodipicolinate (HTPA).</text>
</comment>
<keyword evidence="9 12" id="KW-0456">Lyase</keyword>
<feature type="site" description="Part of a proton relay during catalysis" evidence="12">
    <location>
        <position position="108"/>
    </location>
</feature>
<evidence type="ECO:0000256" key="12">
    <source>
        <dbReference type="HAMAP-Rule" id="MF_00418"/>
    </source>
</evidence>
<dbReference type="HAMAP" id="MF_00418">
    <property type="entry name" value="DapA"/>
    <property type="match status" value="1"/>
</dbReference>
<feature type="binding site" evidence="12">
    <location>
        <position position="204"/>
    </location>
    <ligand>
        <name>pyruvate</name>
        <dbReference type="ChEBI" id="CHEBI:15361"/>
    </ligand>
</feature>
<comment type="caution">
    <text evidence="14">The sequence shown here is derived from an EMBL/GenBank/DDBJ whole genome shotgun (WGS) entry which is preliminary data.</text>
</comment>
<evidence type="ECO:0000256" key="2">
    <source>
        <dbReference type="ARBA" id="ARBA00005120"/>
    </source>
</evidence>
<dbReference type="EC" id="4.3.3.7" evidence="4 12"/>
<dbReference type="PROSITE" id="PS00666">
    <property type="entry name" value="DHDPS_2"/>
    <property type="match status" value="1"/>
</dbReference>
<dbReference type="PANTHER" id="PTHR12128:SF66">
    <property type="entry name" value="4-HYDROXY-2-OXOGLUTARATE ALDOLASE, MITOCHONDRIAL"/>
    <property type="match status" value="1"/>
</dbReference>
<keyword evidence="5 12" id="KW-0963">Cytoplasm</keyword>
<evidence type="ECO:0000313" key="15">
    <source>
        <dbReference type="Proteomes" id="UP001623661"/>
    </source>
</evidence>
<evidence type="ECO:0000256" key="11">
    <source>
        <dbReference type="ARBA" id="ARBA00047836"/>
    </source>
</evidence>